<dbReference type="PANTHER" id="PTHR33621">
    <property type="entry name" value="ASPARTIC/GLUTAMIC ACID-RICH PROTEIN"/>
    <property type="match status" value="1"/>
</dbReference>
<evidence type="ECO:0000313" key="3">
    <source>
        <dbReference type="Proteomes" id="UP000826656"/>
    </source>
</evidence>
<dbReference type="EMBL" id="JAIVGD010000019">
    <property type="protein sequence ID" value="KAH0751034.1"/>
    <property type="molecule type" value="Genomic_DNA"/>
</dbReference>
<feature type="region of interest" description="Disordered" evidence="1">
    <location>
        <begin position="301"/>
        <end position="382"/>
    </location>
</feature>
<feature type="compositionally biased region" description="Polar residues" evidence="1">
    <location>
        <begin position="337"/>
        <end position="357"/>
    </location>
</feature>
<comment type="caution">
    <text evidence="2">The sequence shown here is derived from an EMBL/GenBank/DDBJ whole genome shotgun (WGS) entry which is preliminary data.</text>
</comment>
<sequence>MDFHSLARRELQALCKKNKIPANLTNVAMADALQSLEFVDGIEEVLKTCESDVANPSMESPGKSEALASVPRTGRRTTQRKTIKHDSETLQTTTRSHCRTRGTVVRDVDEAKNDMLETPALPTTRRRAATTSVRAKLESAMKECEPKVEIVDPVEEEKKDVPKTPAAALTSQRKEVKAKSSVRQVYSTRRSVRLAGKPMQESSTQEDEKSGTLTFDAVSEETDESLEVNSDDLQSAHKSEELDKNGIDLKSSDSLDMKNKSDTVSVQDSNTLVQNKIDMEDGVQQDSANDLEVVVLDTKAKEGSEEVALGCNNDGSGEEPMEESEIVAEAKEEIDFQNKSQNLGDDTKSNSDITKQPNRQDEPHGDTSDFMAENDGEEEGHFDSDVAGKQELIGEQPVAVSVNPDTNINFHEVDLFEQSNGEEEAKMHASQQKCVTNMQANIDFLEVNLFEQFNGEVQAKVSGSQQKCLTNMEDAGEVAGEEEPMEEYDGDCTEATMDAPADALEVAGEEEQPMEEFDVDCSEANVVAPADALEVAGDDESMDDSEIDYAEATVESAAHSLPPLPLISNAAPEPVITLALDTMQNPSALTSTNSELITQTPVENSSAVTSIGQMLVTDNKENLVCTKENKGTAGNNLQNLSLRKLTKMLKDLKISKDPSGKEAVNSRSALQKVPENRLTSENEN</sequence>
<reference evidence="2 3" key="1">
    <citation type="journal article" date="2021" name="bioRxiv">
        <title>Chromosome-scale and haplotype-resolved genome assembly of a tetraploid potato cultivar.</title>
        <authorList>
            <person name="Sun H."/>
            <person name="Jiao W.-B."/>
            <person name="Krause K."/>
            <person name="Campoy J.A."/>
            <person name="Goel M."/>
            <person name="Folz-Donahue K."/>
            <person name="Kukat C."/>
            <person name="Huettel B."/>
            <person name="Schneeberger K."/>
        </authorList>
    </citation>
    <scope>NUCLEOTIDE SEQUENCE [LARGE SCALE GENOMIC DNA]</scope>
    <source>
        <strain evidence="2">SolTubOtavaFocal</strain>
        <tissue evidence="2">Leaves</tissue>
    </source>
</reference>
<feature type="region of interest" description="Disordered" evidence="1">
    <location>
        <begin position="53"/>
        <end position="87"/>
    </location>
</feature>
<accession>A0ABQ7UN41</accession>
<organism evidence="2 3">
    <name type="scientific">Solanum tuberosum</name>
    <name type="common">Potato</name>
    <dbReference type="NCBI Taxonomy" id="4113"/>
    <lineage>
        <taxon>Eukaryota</taxon>
        <taxon>Viridiplantae</taxon>
        <taxon>Streptophyta</taxon>
        <taxon>Embryophyta</taxon>
        <taxon>Tracheophyta</taxon>
        <taxon>Spermatophyta</taxon>
        <taxon>Magnoliopsida</taxon>
        <taxon>eudicotyledons</taxon>
        <taxon>Gunneridae</taxon>
        <taxon>Pentapetalae</taxon>
        <taxon>asterids</taxon>
        <taxon>lamiids</taxon>
        <taxon>Solanales</taxon>
        <taxon>Solanaceae</taxon>
        <taxon>Solanoideae</taxon>
        <taxon>Solaneae</taxon>
        <taxon>Solanum</taxon>
    </lineage>
</organism>
<evidence type="ECO:0000313" key="2">
    <source>
        <dbReference type="EMBL" id="KAH0751034.1"/>
    </source>
</evidence>
<feature type="region of interest" description="Disordered" evidence="1">
    <location>
        <begin position="653"/>
        <end position="684"/>
    </location>
</feature>
<name>A0ABQ7UN41_SOLTU</name>
<feature type="compositionally biased region" description="Acidic residues" evidence="1">
    <location>
        <begin position="218"/>
        <end position="230"/>
    </location>
</feature>
<gene>
    <name evidence="2" type="ORF">KY290_030266</name>
</gene>
<feature type="region of interest" description="Disordered" evidence="1">
    <location>
        <begin position="192"/>
        <end position="267"/>
    </location>
</feature>
<keyword evidence="3" id="KW-1185">Reference proteome</keyword>
<dbReference type="PANTHER" id="PTHR33621:SF2">
    <property type="entry name" value="RIBOSOMAL L1 DOMAIN-CONTAINING PROTEIN"/>
    <property type="match status" value="1"/>
</dbReference>
<feature type="compositionally biased region" description="Basic and acidic residues" evidence="1">
    <location>
        <begin position="234"/>
        <end position="261"/>
    </location>
</feature>
<proteinExistence type="predicted"/>
<feature type="compositionally biased region" description="Acidic residues" evidence="1">
    <location>
        <begin position="316"/>
        <end position="326"/>
    </location>
</feature>
<feature type="compositionally biased region" description="Basic residues" evidence="1">
    <location>
        <begin position="73"/>
        <end position="83"/>
    </location>
</feature>
<evidence type="ECO:0000256" key="1">
    <source>
        <dbReference type="SAM" id="MobiDB-lite"/>
    </source>
</evidence>
<feature type="compositionally biased region" description="Basic and acidic residues" evidence="1">
    <location>
        <begin position="358"/>
        <end position="367"/>
    </location>
</feature>
<protein>
    <submittedName>
        <fullName evidence="2">Uncharacterized protein</fullName>
    </submittedName>
</protein>
<feature type="compositionally biased region" description="Basic and acidic residues" evidence="1">
    <location>
        <begin position="674"/>
        <end position="684"/>
    </location>
</feature>
<dbReference type="Proteomes" id="UP000826656">
    <property type="component" value="Unassembled WGS sequence"/>
</dbReference>